<evidence type="ECO:0000256" key="1">
    <source>
        <dbReference type="ARBA" id="ARBA00004442"/>
    </source>
</evidence>
<dbReference type="InterPro" id="IPR011990">
    <property type="entry name" value="TPR-like_helical_dom_sf"/>
</dbReference>
<gene>
    <name evidence="8" type="ORF">ACFO6W_06665</name>
</gene>
<reference evidence="9" key="1">
    <citation type="journal article" date="2019" name="Int. J. Syst. Evol. Microbiol.">
        <title>The Global Catalogue of Microorganisms (GCM) 10K type strain sequencing project: providing services to taxonomists for standard genome sequencing and annotation.</title>
        <authorList>
            <consortium name="The Broad Institute Genomics Platform"/>
            <consortium name="The Broad Institute Genome Sequencing Center for Infectious Disease"/>
            <person name="Wu L."/>
            <person name="Ma J."/>
        </authorList>
    </citation>
    <scope>NUCLEOTIDE SEQUENCE [LARGE SCALE GENOMIC DNA]</scope>
    <source>
        <strain evidence="9">CCUG 66188</strain>
    </source>
</reference>
<dbReference type="PROSITE" id="PS51257">
    <property type="entry name" value="PROKAR_LIPOPROTEIN"/>
    <property type="match status" value="1"/>
</dbReference>
<evidence type="ECO:0000256" key="4">
    <source>
        <dbReference type="ARBA" id="ARBA00023136"/>
    </source>
</evidence>
<evidence type="ECO:0000259" key="6">
    <source>
        <dbReference type="Pfam" id="PF07980"/>
    </source>
</evidence>
<dbReference type="EMBL" id="JBHSGN010000054">
    <property type="protein sequence ID" value="MFC4673366.1"/>
    <property type="molecule type" value="Genomic_DNA"/>
</dbReference>
<comment type="caution">
    <text evidence="8">The sequence shown here is derived from an EMBL/GenBank/DDBJ whole genome shotgun (WGS) entry which is preliminary data.</text>
</comment>
<feature type="domain" description="SusD-like N-terminal" evidence="7">
    <location>
        <begin position="109"/>
        <end position="236"/>
    </location>
</feature>
<evidence type="ECO:0000256" key="3">
    <source>
        <dbReference type="ARBA" id="ARBA00022729"/>
    </source>
</evidence>
<sequence length="485" mass="55179">MKIKYILPIALITGAVLFSGCDDFLTTNPSVELSDDIVLTSQTGLEMLLTGTYRKMKDGNGDLHASSPIGMKSYSTGVGSIDIASYPAAGNEINGAYRFLPSSYLSDGNFASRFFQNYYEIINNTNLLIANAHNAPTLENQIKGQALIIRARCYYNLVRLYQHTYIIAKNKPGVPLYIEPSDAATVPKGRASVEEVYSRIENDLKDAIALLADFNRPDWTYYDKDVAYFLLADMYLTKNMWTEARDAAMQITSKYPLMSNAQYKNGFCEKNDEWILGYKQTDDDNWYYNSIGCVWYWETGTQWNAKMFYPTTNFVENIITPSDARYQFRKIAAQPDWYISDKFNDRRLGGQPILSDMCDLRAAEMYLVEAEARAHLNDSQALTILNNIQTLRGGKVTTTSDNLRDAILLERRKELYGEGIDLWDVKRLQKAIKRDEDKAHGGHYYSADIPVNSNKLILQIPKYEMTNNPNIEQNPDPEKVPVFTP</sequence>
<keyword evidence="4" id="KW-0472">Membrane</keyword>
<dbReference type="InterPro" id="IPR033985">
    <property type="entry name" value="SusD-like_N"/>
</dbReference>
<dbReference type="Gene3D" id="1.25.40.390">
    <property type="match status" value="1"/>
</dbReference>
<feature type="domain" description="RagB/SusD" evidence="6">
    <location>
        <begin position="281"/>
        <end position="475"/>
    </location>
</feature>
<dbReference type="Pfam" id="PF14322">
    <property type="entry name" value="SusD-like_3"/>
    <property type="match status" value="1"/>
</dbReference>
<comment type="similarity">
    <text evidence="2">Belongs to the SusD family.</text>
</comment>
<evidence type="ECO:0000313" key="9">
    <source>
        <dbReference type="Proteomes" id="UP001596023"/>
    </source>
</evidence>
<keyword evidence="5" id="KW-0998">Cell outer membrane</keyword>
<evidence type="ECO:0000256" key="5">
    <source>
        <dbReference type="ARBA" id="ARBA00023237"/>
    </source>
</evidence>
<organism evidence="8 9">
    <name type="scientific">Dysgonomonas termitidis</name>
    <dbReference type="NCBI Taxonomy" id="1516126"/>
    <lineage>
        <taxon>Bacteria</taxon>
        <taxon>Pseudomonadati</taxon>
        <taxon>Bacteroidota</taxon>
        <taxon>Bacteroidia</taxon>
        <taxon>Bacteroidales</taxon>
        <taxon>Dysgonomonadaceae</taxon>
        <taxon>Dysgonomonas</taxon>
    </lineage>
</organism>
<comment type="subcellular location">
    <subcellularLocation>
        <location evidence="1">Cell outer membrane</location>
    </subcellularLocation>
</comment>
<proteinExistence type="inferred from homology"/>
<keyword evidence="3" id="KW-0732">Signal</keyword>
<name>A0ABV9KUW4_9BACT</name>
<keyword evidence="9" id="KW-1185">Reference proteome</keyword>
<evidence type="ECO:0000313" key="8">
    <source>
        <dbReference type="EMBL" id="MFC4673366.1"/>
    </source>
</evidence>
<dbReference type="InterPro" id="IPR012944">
    <property type="entry name" value="SusD_RagB_dom"/>
</dbReference>
<protein>
    <submittedName>
        <fullName evidence="8">RagB/SusD family nutrient uptake outer membrane protein</fullName>
    </submittedName>
</protein>
<evidence type="ECO:0000256" key="2">
    <source>
        <dbReference type="ARBA" id="ARBA00006275"/>
    </source>
</evidence>
<dbReference type="Proteomes" id="UP001596023">
    <property type="component" value="Unassembled WGS sequence"/>
</dbReference>
<dbReference type="SUPFAM" id="SSF48452">
    <property type="entry name" value="TPR-like"/>
    <property type="match status" value="1"/>
</dbReference>
<dbReference type="RefSeq" id="WP_379994617.1">
    <property type="nucleotide sequence ID" value="NZ_JBHSGN010000054.1"/>
</dbReference>
<accession>A0ABV9KUW4</accession>
<evidence type="ECO:0000259" key="7">
    <source>
        <dbReference type="Pfam" id="PF14322"/>
    </source>
</evidence>
<dbReference type="CDD" id="cd08977">
    <property type="entry name" value="SusD"/>
    <property type="match status" value="1"/>
</dbReference>
<dbReference type="Pfam" id="PF07980">
    <property type="entry name" value="SusD_RagB"/>
    <property type="match status" value="1"/>
</dbReference>